<dbReference type="Proteomes" id="UP000260758">
    <property type="component" value="Unassembled WGS sequence"/>
</dbReference>
<evidence type="ECO:0000313" key="1">
    <source>
        <dbReference type="EMBL" id="RGM75303.1"/>
    </source>
</evidence>
<dbReference type="AlphaFoldDB" id="A0A3E4YL36"/>
<gene>
    <name evidence="1" type="ORF">DXB99_01860</name>
</gene>
<comment type="caution">
    <text evidence="1">The sequence shown here is derived from an EMBL/GenBank/DDBJ whole genome shotgun (WGS) entry which is preliminary data.</text>
</comment>
<proteinExistence type="predicted"/>
<organism evidence="1 2">
    <name type="scientific">Agathobacter rectalis</name>
    <dbReference type="NCBI Taxonomy" id="39491"/>
    <lineage>
        <taxon>Bacteria</taxon>
        <taxon>Bacillati</taxon>
        <taxon>Bacillota</taxon>
        <taxon>Clostridia</taxon>
        <taxon>Lachnospirales</taxon>
        <taxon>Lachnospiraceae</taxon>
        <taxon>Agathobacter</taxon>
    </lineage>
</organism>
<accession>A0A3E4YL36</accession>
<sequence>MNNDFIDTNKIDIEDIKKSLYEDLKHQIGNIRITTKHSKIPLDNIKSLDALYGKIMLWIRLVVLTSTYDVKIAVISYDNDYVSMQMIITGNFKSIEKIKLNIIKENTIYDKTNDLIIEEKNHEWNR</sequence>
<reference evidence="1 2" key="1">
    <citation type="submission" date="2018-08" db="EMBL/GenBank/DDBJ databases">
        <title>A genome reference for cultivated species of the human gut microbiota.</title>
        <authorList>
            <person name="Zou Y."/>
            <person name="Xue W."/>
            <person name="Luo G."/>
        </authorList>
    </citation>
    <scope>NUCLEOTIDE SEQUENCE [LARGE SCALE GENOMIC DNA]</scope>
    <source>
        <strain evidence="1 2">OM07-13</strain>
    </source>
</reference>
<name>A0A3E4YL36_9FIRM</name>
<dbReference type="EMBL" id="QSTP01000001">
    <property type="protein sequence ID" value="RGM75303.1"/>
    <property type="molecule type" value="Genomic_DNA"/>
</dbReference>
<protein>
    <submittedName>
        <fullName evidence="1">Uncharacterized protein</fullName>
    </submittedName>
</protein>
<evidence type="ECO:0000313" key="2">
    <source>
        <dbReference type="Proteomes" id="UP000260758"/>
    </source>
</evidence>